<dbReference type="GO" id="GO:0008270">
    <property type="term" value="F:zinc ion binding"/>
    <property type="evidence" value="ECO:0007669"/>
    <property type="project" value="UniProtKB-KW"/>
</dbReference>
<name>A0A9J7FXY4_CRIGR</name>
<feature type="region of interest" description="Disordered" evidence="10">
    <location>
        <begin position="461"/>
        <end position="483"/>
    </location>
</feature>
<organism evidence="13 14">
    <name type="scientific">Cricetulus griseus</name>
    <name type="common">Chinese hamster</name>
    <name type="synonym">Cricetulus barabensis griseus</name>
    <dbReference type="NCBI Taxonomy" id="10029"/>
    <lineage>
        <taxon>Eukaryota</taxon>
        <taxon>Metazoa</taxon>
        <taxon>Chordata</taxon>
        <taxon>Craniata</taxon>
        <taxon>Vertebrata</taxon>
        <taxon>Euteleostomi</taxon>
        <taxon>Mammalia</taxon>
        <taxon>Eutheria</taxon>
        <taxon>Euarchontoglires</taxon>
        <taxon>Glires</taxon>
        <taxon>Rodentia</taxon>
        <taxon>Myomorpha</taxon>
        <taxon>Muroidea</taxon>
        <taxon>Cricetidae</taxon>
        <taxon>Cricetinae</taxon>
        <taxon>Cricetulus</taxon>
    </lineage>
</organism>
<feature type="region of interest" description="Disordered" evidence="10">
    <location>
        <begin position="39"/>
        <end position="58"/>
    </location>
</feature>
<keyword evidence="4" id="KW-0677">Repeat</keyword>
<evidence type="ECO:0000256" key="1">
    <source>
        <dbReference type="ARBA" id="ARBA00004123"/>
    </source>
</evidence>
<dbReference type="Gene3D" id="3.30.160.60">
    <property type="entry name" value="Classic Zinc Finger"/>
    <property type="match status" value="8"/>
</dbReference>
<evidence type="ECO:0000256" key="8">
    <source>
        <dbReference type="ARBA" id="ARBA00023242"/>
    </source>
</evidence>
<feature type="domain" description="C2H2-type" evidence="11">
    <location>
        <begin position="293"/>
        <end position="320"/>
    </location>
</feature>
<keyword evidence="8" id="KW-0539">Nucleus</keyword>
<evidence type="ECO:0000313" key="13">
    <source>
        <dbReference type="Proteomes" id="UP001108280"/>
    </source>
</evidence>
<dbReference type="FunFam" id="3.30.160.60:FF:000352">
    <property type="entry name" value="zinc finger protein 3 homolog"/>
    <property type="match status" value="1"/>
</dbReference>
<evidence type="ECO:0000256" key="2">
    <source>
        <dbReference type="ARBA" id="ARBA00006991"/>
    </source>
</evidence>
<evidence type="ECO:0000256" key="10">
    <source>
        <dbReference type="SAM" id="MobiDB-lite"/>
    </source>
</evidence>
<evidence type="ECO:0000313" key="14">
    <source>
        <dbReference type="RefSeq" id="XP_027271034.1"/>
    </source>
</evidence>
<evidence type="ECO:0000256" key="3">
    <source>
        <dbReference type="ARBA" id="ARBA00022723"/>
    </source>
</evidence>
<dbReference type="FunFam" id="3.30.160.60:FF:004137">
    <property type="match status" value="1"/>
</dbReference>
<proteinExistence type="inferred from homology"/>
<evidence type="ECO:0000256" key="9">
    <source>
        <dbReference type="PROSITE-ProRule" id="PRU00042"/>
    </source>
</evidence>
<feature type="domain" description="C2H2-type" evidence="11">
    <location>
        <begin position="405"/>
        <end position="432"/>
    </location>
</feature>
<dbReference type="SUPFAM" id="SSF57667">
    <property type="entry name" value="beta-beta-alpha zinc fingers"/>
    <property type="match status" value="5"/>
</dbReference>
<dbReference type="PROSITE" id="PS50157">
    <property type="entry name" value="ZINC_FINGER_C2H2_2"/>
    <property type="match status" value="8"/>
</dbReference>
<dbReference type="CTD" id="7551"/>
<keyword evidence="3" id="KW-0479">Metal-binding</keyword>
<dbReference type="FunFam" id="3.30.160.60:FF:000478">
    <property type="entry name" value="Zinc finger protein 133"/>
    <property type="match status" value="1"/>
</dbReference>
<keyword evidence="6" id="KW-0862">Zinc</keyword>
<feature type="domain" description="C2H2-type" evidence="11">
    <location>
        <begin position="377"/>
        <end position="404"/>
    </location>
</feature>
<dbReference type="SUPFAM" id="SSF109640">
    <property type="entry name" value="KRAB domain (Kruppel-associated box)"/>
    <property type="match status" value="1"/>
</dbReference>
<dbReference type="InterPro" id="IPR036051">
    <property type="entry name" value="KRAB_dom_sf"/>
</dbReference>
<dbReference type="GeneID" id="100774228"/>
<evidence type="ECO:0000259" key="12">
    <source>
        <dbReference type="PROSITE" id="PS50805"/>
    </source>
</evidence>
<reference evidence="13" key="1">
    <citation type="journal article" date="2018" name="Biotechnol. Bioeng.">
        <title>A reference genome of the Chinese hamster based on a hybrid assembly strategy.</title>
        <authorList>
            <person name="Rupp O."/>
            <person name="MacDonald M.L."/>
            <person name="Li S."/>
            <person name="Dhiman H."/>
            <person name="Polson S."/>
            <person name="Griep S."/>
            <person name="Heffner K."/>
            <person name="Hernandez I."/>
            <person name="Brinkrolf K."/>
            <person name="Jadhav V."/>
            <person name="Samoudi M."/>
            <person name="Hao H."/>
            <person name="Kingham B."/>
            <person name="Goesmann A."/>
            <person name="Betenbaugh M.J."/>
            <person name="Lewis N.E."/>
            <person name="Borth N."/>
            <person name="Lee K.H."/>
        </authorList>
    </citation>
    <scope>NUCLEOTIDE SEQUENCE [LARGE SCALE GENOMIC DNA]</scope>
    <source>
        <strain evidence="13">17A/GY</strain>
    </source>
</reference>
<dbReference type="FunFam" id="3.30.160.60:FF:000824">
    <property type="entry name" value="Zinc finger protein 184"/>
    <property type="match status" value="1"/>
</dbReference>
<feature type="domain" description="C2H2-type" evidence="11">
    <location>
        <begin position="265"/>
        <end position="292"/>
    </location>
</feature>
<dbReference type="InterPro" id="IPR001909">
    <property type="entry name" value="KRAB"/>
</dbReference>
<dbReference type="AlphaFoldDB" id="A0A9J7FXY4"/>
<dbReference type="GO" id="GO:0000977">
    <property type="term" value="F:RNA polymerase II transcription regulatory region sequence-specific DNA binding"/>
    <property type="evidence" value="ECO:0007669"/>
    <property type="project" value="TreeGrafter"/>
</dbReference>
<dbReference type="PROSITE" id="PS00028">
    <property type="entry name" value="ZINC_FINGER_C2H2_1"/>
    <property type="match status" value="8"/>
</dbReference>
<feature type="domain" description="C2H2-type" evidence="11">
    <location>
        <begin position="237"/>
        <end position="264"/>
    </location>
</feature>
<feature type="domain" description="KRAB" evidence="12">
    <location>
        <begin position="88"/>
        <end position="160"/>
    </location>
</feature>
<dbReference type="Proteomes" id="UP001108280">
    <property type="component" value="Chromosome 4"/>
</dbReference>
<dbReference type="InterPro" id="IPR013087">
    <property type="entry name" value="Znf_C2H2_type"/>
</dbReference>
<keyword evidence="7" id="KW-0238">DNA-binding</keyword>
<reference evidence="13" key="2">
    <citation type="journal article" date="2020" name="Biotechnol. Bioeng.">
        <title>Chromosome-scale scaffolds for the Chinese hamster reference genome assembly to facilitate the study of the CHO epigenome.</title>
        <authorList>
            <person name="Hilliard W."/>
            <person name="MacDonald M."/>
            <person name="Lee K.H."/>
        </authorList>
    </citation>
    <scope>NUCLEOTIDE SEQUENCE [LARGE SCALE GENOMIC DNA]</scope>
    <source>
        <strain evidence="13">17A/GY</strain>
    </source>
</reference>
<gene>
    <name evidence="14" type="primary">Znf3</name>
</gene>
<evidence type="ECO:0000256" key="6">
    <source>
        <dbReference type="ARBA" id="ARBA00022833"/>
    </source>
</evidence>
<dbReference type="SMART" id="SM00355">
    <property type="entry name" value="ZnF_C2H2"/>
    <property type="match status" value="8"/>
</dbReference>
<dbReference type="PANTHER" id="PTHR14196">
    <property type="entry name" value="ODD-SKIPPED - RELATED"/>
    <property type="match status" value="1"/>
</dbReference>
<feature type="domain" description="C2H2-type" evidence="11">
    <location>
        <begin position="321"/>
        <end position="348"/>
    </location>
</feature>
<dbReference type="FunFam" id="3.30.160.60:FF:000737">
    <property type="entry name" value="Zinc finger protein 565"/>
    <property type="match status" value="1"/>
</dbReference>
<dbReference type="InterPro" id="IPR050717">
    <property type="entry name" value="C2H2-ZF_Transcription_Reg"/>
</dbReference>
<evidence type="ECO:0000256" key="7">
    <source>
        <dbReference type="ARBA" id="ARBA00023125"/>
    </source>
</evidence>
<keyword evidence="5 9" id="KW-0863">Zinc-finger</keyword>
<feature type="domain" description="C2H2-type" evidence="11">
    <location>
        <begin position="349"/>
        <end position="376"/>
    </location>
</feature>
<evidence type="ECO:0000256" key="5">
    <source>
        <dbReference type="ARBA" id="ARBA00022771"/>
    </source>
</evidence>
<dbReference type="GO" id="GO:0005634">
    <property type="term" value="C:nucleus"/>
    <property type="evidence" value="ECO:0007669"/>
    <property type="project" value="UniProtKB-SubCell"/>
</dbReference>
<dbReference type="Pfam" id="PF00096">
    <property type="entry name" value="zf-C2H2"/>
    <property type="match status" value="8"/>
</dbReference>
<dbReference type="OrthoDB" id="654211at2759"/>
<dbReference type="InterPro" id="IPR036236">
    <property type="entry name" value="Znf_C2H2_sf"/>
</dbReference>
<comment type="subcellular location">
    <subcellularLocation>
        <location evidence="1">Nucleus</location>
    </subcellularLocation>
</comment>
<accession>A0A9J7FXY4</accession>
<sequence>MQSFYEKHCLLTQTLAFPNLLPAELGDQRPEHLTLPMETQADPASQEPPPLLESALSSSKVPSFPDKDGLGHEMLAAALLKAKSQELVTFEDVAVYFIWKEWKRLEPAQRDLYRDVMLENYGNVFSLDGESKTGNDQVISEGMGSHEMILGRFQTDVSQGLKFGEAYKHEVSLNRQLGNSSVGRLNRKIQEFHQVTVEGKLAHMGQRNDKNNEFGNSFTVNSSLTSHQRFPMGHRPHKCDECSKSFNRTSDLIQHQRIHTGEKPYECSECGKAFSQSAHLIQHQRIHTGEKPYECRDCGKTFSCSSALILHQRTHTGEKPYECNECGKTFSWSSTLTHHQRIHTGEKPYACNECGKAFSRSSTLIHHQRIHTGEKPYECSECGKAFSQSSHLYQHQRIHTGEKPYECMECGGKFTYSSGLIQHQRIHTGENPYECSECGKAFRYSSALVRHQRIHTGEKPLNVMGVGRNSPRVSPELNIREST</sequence>
<dbReference type="PROSITE" id="PS50805">
    <property type="entry name" value="KRAB"/>
    <property type="match status" value="1"/>
</dbReference>
<protein>
    <submittedName>
        <fullName evidence="14">Zinc finger protein 3 isoform X1</fullName>
    </submittedName>
</protein>
<keyword evidence="13" id="KW-1185">Reference proteome</keyword>
<dbReference type="Pfam" id="PF01352">
    <property type="entry name" value="KRAB"/>
    <property type="match status" value="1"/>
</dbReference>
<evidence type="ECO:0000259" key="11">
    <source>
        <dbReference type="PROSITE" id="PS50157"/>
    </source>
</evidence>
<dbReference type="FunFam" id="3.30.160.60:FF:000944">
    <property type="entry name" value="zinc finger protein 232 isoform X1"/>
    <property type="match status" value="2"/>
</dbReference>
<evidence type="ECO:0000256" key="4">
    <source>
        <dbReference type="ARBA" id="ARBA00022737"/>
    </source>
</evidence>
<dbReference type="Gene3D" id="6.10.140.140">
    <property type="match status" value="1"/>
</dbReference>
<feature type="domain" description="C2H2-type" evidence="11">
    <location>
        <begin position="433"/>
        <end position="460"/>
    </location>
</feature>
<dbReference type="SMART" id="SM00349">
    <property type="entry name" value="KRAB"/>
    <property type="match status" value="1"/>
</dbReference>
<dbReference type="FunFam" id="3.30.160.60:FF:002402">
    <property type="entry name" value="Zinc finger protein 347"/>
    <property type="match status" value="1"/>
</dbReference>
<dbReference type="RefSeq" id="XP_027297914.1">
    <property type="nucleotide sequence ID" value="XM_027442113.2"/>
</dbReference>
<dbReference type="PANTHER" id="PTHR14196:SF12">
    <property type="entry name" value="ZINC FINGER PROTEIN 208-LIKE"/>
    <property type="match status" value="1"/>
</dbReference>
<reference evidence="14" key="3">
    <citation type="submission" date="2025-08" db="UniProtKB">
        <authorList>
            <consortium name="RefSeq"/>
        </authorList>
    </citation>
    <scope>IDENTIFICATION</scope>
    <source>
        <strain evidence="14">17A/GY</strain>
        <tissue evidence="14">Liver</tissue>
    </source>
</reference>
<dbReference type="CDD" id="cd07765">
    <property type="entry name" value="KRAB_A-box"/>
    <property type="match status" value="1"/>
</dbReference>
<comment type="similarity">
    <text evidence="2">Belongs to the krueppel C2H2-type zinc-finger protein family.</text>
</comment>
<dbReference type="RefSeq" id="XP_027271034.1">
    <property type="nucleotide sequence ID" value="XM_027415233.2"/>
</dbReference>
<dbReference type="GO" id="GO:0000981">
    <property type="term" value="F:DNA-binding transcription factor activity, RNA polymerase II-specific"/>
    <property type="evidence" value="ECO:0007669"/>
    <property type="project" value="TreeGrafter"/>
</dbReference>
<dbReference type="FunFam" id="3.30.160.60:FF:000512">
    <property type="entry name" value="zinc finger protein 197 isoform X1"/>
    <property type="match status" value="1"/>
</dbReference>